<evidence type="ECO:0000313" key="3">
    <source>
        <dbReference type="Proteomes" id="UP001596116"/>
    </source>
</evidence>
<sequence>MDFETIGVALAVLGAFGSVIVFLKNQHAQTQQAIFARYDGVHESYIDYMKLCLEHPQLQTSWYTHDQIQPLTDPKDIIQRDIMFDILTSMLENAFVSYARAPKAIRKTQWPGWSAFIHHFAGRDDYRSWWSVNVGDFTSKQAVGSSQYDEKFERFMLAAIKSERGKSPVQL</sequence>
<evidence type="ECO:0000256" key="1">
    <source>
        <dbReference type="SAM" id="Phobius"/>
    </source>
</evidence>
<organism evidence="2 3">
    <name type="scientific">Hyphococcus aureus</name>
    <dbReference type="NCBI Taxonomy" id="2666033"/>
    <lineage>
        <taxon>Bacteria</taxon>
        <taxon>Pseudomonadati</taxon>
        <taxon>Pseudomonadota</taxon>
        <taxon>Alphaproteobacteria</taxon>
        <taxon>Parvularculales</taxon>
        <taxon>Parvularculaceae</taxon>
        <taxon>Hyphococcus</taxon>
    </lineage>
</organism>
<keyword evidence="1" id="KW-0812">Transmembrane</keyword>
<gene>
    <name evidence="2" type="ORF">ACFMB1_03950</name>
</gene>
<keyword evidence="1" id="KW-0472">Membrane</keyword>
<dbReference type="EMBL" id="JBHPON010000001">
    <property type="protein sequence ID" value="MFC6034681.1"/>
    <property type="molecule type" value="Genomic_DNA"/>
</dbReference>
<evidence type="ECO:0000313" key="2">
    <source>
        <dbReference type="EMBL" id="MFC6034681.1"/>
    </source>
</evidence>
<proteinExistence type="predicted"/>
<dbReference type="Proteomes" id="UP001596116">
    <property type="component" value="Unassembled WGS sequence"/>
</dbReference>
<reference evidence="2 3" key="1">
    <citation type="submission" date="2024-09" db="EMBL/GenBank/DDBJ databases">
        <authorList>
            <person name="Zhang Z.-H."/>
        </authorList>
    </citation>
    <scope>NUCLEOTIDE SEQUENCE [LARGE SCALE GENOMIC DNA]</scope>
    <source>
        <strain evidence="2 3">HHTR114</strain>
    </source>
</reference>
<keyword evidence="1" id="KW-1133">Transmembrane helix</keyword>
<accession>A0ABW1KRQ6</accession>
<name>A0ABW1KRQ6_9PROT</name>
<dbReference type="RefSeq" id="WP_379879979.1">
    <property type="nucleotide sequence ID" value="NZ_JBHPON010000001.1"/>
</dbReference>
<keyword evidence="3" id="KW-1185">Reference proteome</keyword>
<comment type="caution">
    <text evidence="2">The sequence shown here is derived from an EMBL/GenBank/DDBJ whole genome shotgun (WGS) entry which is preliminary data.</text>
</comment>
<feature type="transmembrane region" description="Helical" evidence="1">
    <location>
        <begin position="6"/>
        <end position="23"/>
    </location>
</feature>
<protein>
    <submittedName>
        <fullName evidence="2">Uncharacterized protein</fullName>
    </submittedName>
</protein>